<name>A0A4P7XFQ0_9ALTE</name>
<feature type="active site" description="Charge relay system" evidence="2">
    <location>
        <position position="268"/>
    </location>
</feature>
<sequence>MNDPVMPPLFQPPRWLRNGHLQTVWPTLFRRVELARPQRERLETPDNDFLNLDWYRAGHRRLAIISHGLEGHSRRPYVLGMVRMLQAQGWDVLAWNFRSCGGELNRSVGFYHSGATEDLDLVVGHGLGQGAYDRAALVGFSIGGNISLVYLGRKGDGLDSRVQGAVVFSVPCDLKGSAEQLARPENRIYMRRFVRDLRAKMIAKHQHFPDLINLHGIEQVCTFRQFDDRYTAPLHGFRDAEDYWKQCSSLFYLHRIRRPTLIVNAIDDPFLSAACYPQAEVRGNSHIQLETPAHGGHVGFVPAKLAQPGHYWSELRAANFLENLAAIGT</sequence>
<feature type="active site" description="Charge relay system" evidence="2">
    <location>
        <position position="297"/>
    </location>
</feature>
<evidence type="ECO:0000256" key="2">
    <source>
        <dbReference type="PIRSR" id="PIRSR005211-1"/>
    </source>
</evidence>
<dbReference type="OrthoDB" id="332676at2"/>
<organism evidence="4 5">
    <name type="scientific">Hydrocarboniclastica marina</name>
    <dbReference type="NCBI Taxonomy" id="2259620"/>
    <lineage>
        <taxon>Bacteria</taxon>
        <taxon>Pseudomonadati</taxon>
        <taxon>Pseudomonadota</taxon>
        <taxon>Gammaproteobacteria</taxon>
        <taxon>Alteromonadales</taxon>
        <taxon>Alteromonadaceae</taxon>
        <taxon>Hydrocarboniclastica</taxon>
    </lineage>
</organism>
<dbReference type="InterPro" id="IPR012020">
    <property type="entry name" value="ABHD4"/>
</dbReference>
<protein>
    <submittedName>
        <fullName evidence="4">Alpha/beta hydrolase</fullName>
    </submittedName>
</protein>
<dbReference type="InterPro" id="IPR050960">
    <property type="entry name" value="AB_hydrolase_4_sf"/>
</dbReference>
<dbReference type="Proteomes" id="UP000298049">
    <property type="component" value="Chromosome"/>
</dbReference>
<dbReference type="Pfam" id="PF00561">
    <property type="entry name" value="Abhydrolase_1"/>
    <property type="match status" value="1"/>
</dbReference>
<dbReference type="PIRSF" id="PIRSF005211">
    <property type="entry name" value="Ab_hydro_YheT"/>
    <property type="match status" value="1"/>
</dbReference>
<dbReference type="KEGG" id="hmi:soil367_07395"/>
<dbReference type="InterPro" id="IPR000073">
    <property type="entry name" value="AB_hydrolase_1"/>
</dbReference>
<dbReference type="AlphaFoldDB" id="A0A4P7XFQ0"/>
<dbReference type="InterPro" id="IPR029058">
    <property type="entry name" value="AB_hydrolase_fold"/>
</dbReference>
<dbReference type="SUPFAM" id="SSF53474">
    <property type="entry name" value="alpha/beta-Hydrolases"/>
    <property type="match status" value="1"/>
</dbReference>
<comment type="similarity">
    <text evidence="1">Belongs to the AB hydrolase superfamily. AB hydrolase 4 family.</text>
</comment>
<reference evidence="4 5" key="1">
    <citation type="submission" date="2018-07" db="EMBL/GenBank/DDBJ databases">
        <title>Marsedoiliclastica nanhaica gen. nov. sp. nov., a novel marine hydrocarbonoclastic bacterium isolated from an in-situ enriched hydrocarbon-degrading consortium in deep-sea sediment.</title>
        <authorList>
            <person name="Dong C."/>
            <person name="Ma T."/>
            <person name="Liu R."/>
            <person name="Shao Z."/>
        </authorList>
    </citation>
    <scope>NUCLEOTIDE SEQUENCE [LARGE SCALE GENOMIC DNA]</scope>
    <source>
        <strain evidence="5">soil36-7</strain>
    </source>
</reference>
<dbReference type="EMBL" id="CP031093">
    <property type="protein sequence ID" value="QCF25756.1"/>
    <property type="molecule type" value="Genomic_DNA"/>
</dbReference>
<gene>
    <name evidence="4" type="ORF">soil367_07395</name>
</gene>
<dbReference type="PANTHER" id="PTHR10794">
    <property type="entry name" value="ABHYDROLASE DOMAIN-CONTAINING PROTEIN"/>
    <property type="match status" value="1"/>
</dbReference>
<evidence type="ECO:0000313" key="4">
    <source>
        <dbReference type="EMBL" id="QCF25756.1"/>
    </source>
</evidence>
<keyword evidence="4" id="KW-0378">Hydrolase</keyword>
<proteinExistence type="inferred from homology"/>
<dbReference type="PANTHER" id="PTHR10794:SF94">
    <property type="entry name" value="ESTERASE YHET-RELATED"/>
    <property type="match status" value="1"/>
</dbReference>
<dbReference type="GO" id="GO:0034338">
    <property type="term" value="F:short-chain carboxylesterase activity"/>
    <property type="evidence" value="ECO:0007669"/>
    <property type="project" value="TreeGrafter"/>
</dbReference>
<dbReference type="Gene3D" id="3.40.50.1820">
    <property type="entry name" value="alpha/beta hydrolase"/>
    <property type="match status" value="1"/>
</dbReference>
<evidence type="ECO:0000256" key="1">
    <source>
        <dbReference type="ARBA" id="ARBA00010884"/>
    </source>
</evidence>
<keyword evidence="5" id="KW-1185">Reference proteome</keyword>
<evidence type="ECO:0000259" key="3">
    <source>
        <dbReference type="Pfam" id="PF00561"/>
    </source>
</evidence>
<evidence type="ECO:0000313" key="5">
    <source>
        <dbReference type="Proteomes" id="UP000298049"/>
    </source>
</evidence>
<dbReference type="GO" id="GO:0047372">
    <property type="term" value="F:monoacylglycerol lipase activity"/>
    <property type="evidence" value="ECO:0007669"/>
    <property type="project" value="TreeGrafter"/>
</dbReference>
<accession>A0A4P7XFQ0</accession>
<feature type="active site" description="Charge relay system" evidence="2">
    <location>
        <position position="141"/>
    </location>
</feature>
<feature type="domain" description="AB hydrolase-1" evidence="3">
    <location>
        <begin position="64"/>
        <end position="300"/>
    </location>
</feature>